<dbReference type="AlphaFoldDB" id="A0A5B0RIF3"/>
<comment type="caution">
    <text evidence="1">The sequence shown here is derived from an EMBL/GenBank/DDBJ whole genome shotgun (WGS) entry which is preliminary data.</text>
</comment>
<evidence type="ECO:0000313" key="1">
    <source>
        <dbReference type="EMBL" id="KAA1124713.1"/>
    </source>
</evidence>
<sequence length="155" mass="17236">MDLMKMNNDLKTAVMDLTTGNLNKLIIVFNNCKIIFKARITFTGRFWRNNSGMKYMTKCSPISTSAPQKLPLGVTLTIGITTGNHNANALTLDPDLSYLLTFSCKNRKKSAFVIVILTKYGLSRWATWAAVPRGSPGQLFRSAFSDFITSCGREV</sequence>
<proteinExistence type="predicted"/>
<dbReference type="EMBL" id="VDEP01000203">
    <property type="protein sequence ID" value="KAA1124713.1"/>
    <property type="molecule type" value="Genomic_DNA"/>
</dbReference>
<dbReference type="Proteomes" id="UP000325313">
    <property type="component" value="Unassembled WGS sequence"/>
</dbReference>
<reference evidence="1 2" key="1">
    <citation type="submission" date="2019-05" db="EMBL/GenBank/DDBJ databases">
        <title>Emergence of the Ug99 lineage of the wheat stem rust pathogen through somatic hybridization.</title>
        <authorList>
            <person name="Li F."/>
            <person name="Upadhyaya N.M."/>
            <person name="Sperschneider J."/>
            <person name="Matny O."/>
            <person name="Nguyen-Phuc H."/>
            <person name="Mago R."/>
            <person name="Raley C."/>
            <person name="Miller M.E."/>
            <person name="Silverstein K.A.T."/>
            <person name="Henningsen E."/>
            <person name="Hirsch C.D."/>
            <person name="Visser B."/>
            <person name="Pretorius Z.A."/>
            <person name="Steffenson B.J."/>
            <person name="Schwessinger B."/>
            <person name="Dodds P.N."/>
            <person name="Figueroa M."/>
        </authorList>
    </citation>
    <scope>NUCLEOTIDE SEQUENCE [LARGE SCALE GENOMIC DNA]</scope>
    <source>
        <strain evidence="1 2">Ug99</strain>
    </source>
</reference>
<name>A0A5B0RIF3_PUCGR</name>
<organism evidence="1 2">
    <name type="scientific">Puccinia graminis f. sp. tritici</name>
    <dbReference type="NCBI Taxonomy" id="56615"/>
    <lineage>
        <taxon>Eukaryota</taxon>
        <taxon>Fungi</taxon>
        <taxon>Dikarya</taxon>
        <taxon>Basidiomycota</taxon>
        <taxon>Pucciniomycotina</taxon>
        <taxon>Pucciniomycetes</taxon>
        <taxon>Pucciniales</taxon>
        <taxon>Pucciniaceae</taxon>
        <taxon>Puccinia</taxon>
    </lineage>
</organism>
<evidence type="ECO:0000313" key="2">
    <source>
        <dbReference type="Proteomes" id="UP000325313"/>
    </source>
</evidence>
<protein>
    <submittedName>
        <fullName evidence="1">Uncharacterized protein</fullName>
    </submittedName>
</protein>
<gene>
    <name evidence="1" type="ORF">PGTUg99_032234</name>
</gene>
<accession>A0A5B0RIF3</accession>